<keyword evidence="1" id="KW-0812">Transmembrane</keyword>
<proteinExistence type="predicted"/>
<dbReference type="PANTHER" id="PTHR21666">
    <property type="entry name" value="PEPTIDASE-RELATED"/>
    <property type="match status" value="1"/>
</dbReference>
<keyword evidence="1" id="KW-1133">Transmembrane helix</keyword>
<sequence length="256" mass="28876">MSKRVDDIRKRIAKRREQEDKWGHPNQLMTKFPLNEAQTTENGYTYSYDDLVEQQGKKVMNHSTFLFRSLLSAVIVLGLAIVLKGNSSISTEVRNGLSKVYNSEFQFASIQKWYEDRFGSPIAFLPQINKKNETVDSVDYGVPASGKVLQSFKTDGQGILIQTELNQKVEAIEGGNVIFVGEKDDLGQTVIVQHADGSESWYGKLSSTNVKYMERVDSKKVLGTVTPDEEGNFGTYYFAIKMGEKFIDPKKVISFE</sequence>
<dbReference type="AlphaFoldDB" id="A0A8J3EZP8"/>
<evidence type="ECO:0000259" key="2">
    <source>
        <dbReference type="Pfam" id="PF01551"/>
    </source>
</evidence>
<protein>
    <submittedName>
        <fullName evidence="3">Stage IV sporulation protein FA</fullName>
    </submittedName>
</protein>
<feature type="transmembrane region" description="Helical" evidence="1">
    <location>
        <begin position="65"/>
        <end position="83"/>
    </location>
</feature>
<dbReference type="PANTHER" id="PTHR21666:SF274">
    <property type="entry name" value="STAGE IV SPORULATION PROTEIN FA"/>
    <property type="match status" value="1"/>
</dbReference>
<dbReference type="InterPro" id="IPR050570">
    <property type="entry name" value="Cell_wall_metabolism_enzyme"/>
</dbReference>
<dbReference type="InterPro" id="IPR011055">
    <property type="entry name" value="Dup_hybrid_motif"/>
</dbReference>
<keyword evidence="1" id="KW-0472">Membrane</keyword>
<feature type="domain" description="M23ase beta-sheet core" evidence="2">
    <location>
        <begin position="157"/>
        <end position="249"/>
    </location>
</feature>
<dbReference type="OrthoDB" id="2986589at2"/>
<evidence type="ECO:0000313" key="3">
    <source>
        <dbReference type="EMBL" id="GGI10498.1"/>
    </source>
</evidence>
<comment type="caution">
    <text evidence="3">The sequence shown here is derived from an EMBL/GenBank/DDBJ whole genome shotgun (WGS) entry which is preliminary data.</text>
</comment>
<dbReference type="Proteomes" id="UP000626244">
    <property type="component" value="Unassembled WGS sequence"/>
</dbReference>
<dbReference type="CDD" id="cd12797">
    <property type="entry name" value="M23_peptidase"/>
    <property type="match status" value="1"/>
</dbReference>
<dbReference type="GO" id="GO:0004222">
    <property type="term" value="F:metalloendopeptidase activity"/>
    <property type="evidence" value="ECO:0007669"/>
    <property type="project" value="TreeGrafter"/>
</dbReference>
<dbReference type="Gene3D" id="2.70.70.10">
    <property type="entry name" value="Glucose Permease (Domain IIA)"/>
    <property type="match status" value="1"/>
</dbReference>
<dbReference type="Pfam" id="PF01551">
    <property type="entry name" value="Peptidase_M23"/>
    <property type="match status" value="1"/>
</dbReference>
<evidence type="ECO:0000256" key="1">
    <source>
        <dbReference type="SAM" id="Phobius"/>
    </source>
</evidence>
<reference evidence="4" key="1">
    <citation type="journal article" date="2019" name="Int. J. Syst. Evol. Microbiol.">
        <title>The Global Catalogue of Microorganisms (GCM) 10K type strain sequencing project: providing services to taxonomists for standard genome sequencing and annotation.</title>
        <authorList>
            <consortium name="The Broad Institute Genomics Platform"/>
            <consortium name="The Broad Institute Genome Sequencing Center for Infectious Disease"/>
            <person name="Wu L."/>
            <person name="Ma J."/>
        </authorList>
    </citation>
    <scope>NUCLEOTIDE SEQUENCE [LARGE SCALE GENOMIC DNA]</scope>
    <source>
        <strain evidence="4">CGMCC 1.14993</strain>
    </source>
</reference>
<gene>
    <name evidence="3" type="ORF">GCM10007380_03100</name>
</gene>
<organism evidence="3 4">
    <name type="scientific">Gottfriedia solisilvae</name>
    <dbReference type="NCBI Taxonomy" id="1516104"/>
    <lineage>
        <taxon>Bacteria</taxon>
        <taxon>Bacillati</taxon>
        <taxon>Bacillota</taxon>
        <taxon>Bacilli</taxon>
        <taxon>Bacillales</taxon>
        <taxon>Bacillaceae</taxon>
        <taxon>Gottfriedia</taxon>
    </lineage>
</organism>
<dbReference type="SUPFAM" id="SSF51261">
    <property type="entry name" value="Duplicated hybrid motif"/>
    <property type="match status" value="1"/>
</dbReference>
<name>A0A8J3EZP8_9BACI</name>
<evidence type="ECO:0000313" key="4">
    <source>
        <dbReference type="Proteomes" id="UP000626244"/>
    </source>
</evidence>
<dbReference type="RefSeq" id="WP_088004132.1">
    <property type="nucleotide sequence ID" value="NZ_BMHB01000001.1"/>
</dbReference>
<dbReference type="InterPro" id="IPR016047">
    <property type="entry name" value="M23ase_b-sheet_dom"/>
</dbReference>
<accession>A0A8J3EZP8</accession>
<keyword evidence="4" id="KW-1185">Reference proteome</keyword>
<dbReference type="EMBL" id="BMHB01000001">
    <property type="protein sequence ID" value="GGI10498.1"/>
    <property type="molecule type" value="Genomic_DNA"/>
</dbReference>